<dbReference type="InterPro" id="IPR010718">
    <property type="entry name" value="DUF1294"/>
</dbReference>
<keyword evidence="1" id="KW-1133">Transmembrane helix</keyword>
<proteinExistence type="predicted"/>
<dbReference type="RefSeq" id="WP_194183770.1">
    <property type="nucleotide sequence ID" value="NZ_JADGIK010000010.1"/>
</dbReference>
<protein>
    <submittedName>
        <fullName evidence="2">DUF1294 domain-containing protein</fullName>
    </submittedName>
</protein>
<name>A0A8J7FUT7_9FLAO</name>
<feature type="transmembrane region" description="Helical" evidence="1">
    <location>
        <begin position="6"/>
        <end position="26"/>
    </location>
</feature>
<dbReference type="EMBL" id="JADGIK010000010">
    <property type="protein sequence ID" value="MBF0598212.1"/>
    <property type="molecule type" value="Genomic_DNA"/>
</dbReference>
<dbReference type="AlphaFoldDB" id="A0A8J7FUT7"/>
<comment type="caution">
    <text evidence="2">The sequence shown here is derived from an EMBL/GenBank/DDBJ whole genome shotgun (WGS) entry which is preliminary data.</text>
</comment>
<organism evidence="2 3">
    <name type="scientific">Faecalibacter rhinopitheci</name>
    <dbReference type="NCBI Taxonomy" id="2779678"/>
    <lineage>
        <taxon>Bacteria</taxon>
        <taxon>Pseudomonadati</taxon>
        <taxon>Bacteroidota</taxon>
        <taxon>Flavobacteriia</taxon>
        <taxon>Flavobacteriales</taxon>
        <taxon>Weeksellaceae</taxon>
        <taxon>Faecalibacter</taxon>
    </lineage>
</organism>
<feature type="transmembrane region" description="Helical" evidence="1">
    <location>
        <begin position="38"/>
        <end position="57"/>
    </location>
</feature>
<evidence type="ECO:0000313" key="2">
    <source>
        <dbReference type="EMBL" id="MBF0598212.1"/>
    </source>
</evidence>
<keyword evidence="1" id="KW-0472">Membrane</keyword>
<sequence length="92" mass="11028">MSYIFYYFIAVNIISYILFGIDKVKATKNKWRIPEKSLFLVTFLGGTIGSFVAMKQFHHKTQKTEFKRIIYFIVFIQLFFIGIISWKFYTTM</sequence>
<dbReference type="Proteomes" id="UP000608754">
    <property type="component" value="Unassembled WGS sequence"/>
</dbReference>
<dbReference type="Pfam" id="PF06961">
    <property type="entry name" value="DUF1294"/>
    <property type="match status" value="1"/>
</dbReference>
<evidence type="ECO:0000313" key="3">
    <source>
        <dbReference type="Proteomes" id="UP000608754"/>
    </source>
</evidence>
<gene>
    <name evidence="2" type="ORF">IM532_12310</name>
</gene>
<evidence type="ECO:0000256" key="1">
    <source>
        <dbReference type="SAM" id="Phobius"/>
    </source>
</evidence>
<reference evidence="2" key="1">
    <citation type="submission" date="2020-10" db="EMBL/GenBank/DDBJ databases">
        <authorList>
            <person name="Lu T."/>
            <person name="Wang Q."/>
            <person name="Han X."/>
        </authorList>
    </citation>
    <scope>NUCLEOTIDE SEQUENCE</scope>
    <source>
        <strain evidence="2">WQ 117</strain>
    </source>
</reference>
<keyword evidence="1" id="KW-0812">Transmembrane</keyword>
<keyword evidence="3" id="KW-1185">Reference proteome</keyword>
<feature type="transmembrane region" description="Helical" evidence="1">
    <location>
        <begin position="69"/>
        <end position="89"/>
    </location>
</feature>
<accession>A0A8J7FUT7</accession>